<dbReference type="EMBL" id="BGZK01001430">
    <property type="protein sequence ID" value="GBP79779.1"/>
    <property type="molecule type" value="Genomic_DNA"/>
</dbReference>
<gene>
    <name evidence="1" type="ORF">EVAR_99301_1</name>
</gene>
<dbReference type="Proteomes" id="UP000299102">
    <property type="component" value="Unassembled WGS sequence"/>
</dbReference>
<sequence length="176" mass="19977">MDAAPSAAIAVAGIDYIIPIDYNYRYIRMSGVKITFPIIAEIMIEGALGTREKASTVSYIPIDFVLYMWRWHLTSLSLCFRSTPAHEARTTLQQILNSGDNTKREKERESHEGGITLSRYVTISTSQLQPQAALLRSKNSFRRESDTQFEDSVQYKRSVASAIFAYTRKRHFGAND</sequence>
<organism evidence="1 2">
    <name type="scientific">Eumeta variegata</name>
    <name type="common">Bagworm moth</name>
    <name type="synonym">Eumeta japonica</name>
    <dbReference type="NCBI Taxonomy" id="151549"/>
    <lineage>
        <taxon>Eukaryota</taxon>
        <taxon>Metazoa</taxon>
        <taxon>Ecdysozoa</taxon>
        <taxon>Arthropoda</taxon>
        <taxon>Hexapoda</taxon>
        <taxon>Insecta</taxon>
        <taxon>Pterygota</taxon>
        <taxon>Neoptera</taxon>
        <taxon>Endopterygota</taxon>
        <taxon>Lepidoptera</taxon>
        <taxon>Glossata</taxon>
        <taxon>Ditrysia</taxon>
        <taxon>Tineoidea</taxon>
        <taxon>Psychidae</taxon>
        <taxon>Oiketicinae</taxon>
        <taxon>Eumeta</taxon>
    </lineage>
</organism>
<protein>
    <submittedName>
        <fullName evidence="1">Uncharacterized protein</fullName>
    </submittedName>
</protein>
<proteinExistence type="predicted"/>
<name>A0A4C1YYV8_EUMVA</name>
<dbReference type="AlphaFoldDB" id="A0A4C1YYV8"/>
<keyword evidence="2" id="KW-1185">Reference proteome</keyword>
<evidence type="ECO:0000313" key="1">
    <source>
        <dbReference type="EMBL" id="GBP79779.1"/>
    </source>
</evidence>
<reference evidence="1 2" key="1">
    <citation type="journal article" date="2019" name="Commun. Biol.">
        <title>The bagworm genome reveals a unique fibroin gene that provides high tensile strength.</title>
        <authorList>
            <person name="Kono N."/>
            <person name="Nakamura H."/>
            <person name="Ohtoshi R."/>
            <person name="Tomita M."/>
            <person name="Numata K."/>
            <person name="Arakawa K."/>
        </authorList>
    </citation>
    <scope>NUCLEOTIDE SEQUENCE [LARGE SCALE GENOMIC DNA]</scope>
</reference>
<accession>A0A4C1YYV8</accession>
<evidence type="ECO:0000313" key="2">
    <source>
        <dbReference type="Proteomes" id="UP000299102"/>
    </source>
</evidence>
<comment type="caution">
    <text evidence="1">The sequence shown here is derived from an EMBL/GenBank/DDBJ whole genome shotgun (WGS) entry which is preliminary data.</text>
</comment>